<comment type="caution">
    <text evidence="1">The sequence shown here is derived from an EMBL/GenBank/DDBJ whole genome shotgun (WGS) entry which is preliminary data.</text>
</comment>
<dbReference type="AlphaFoldDB" id="A0A645HI46"/>
<dbReference type="EMBL" id="VSSQ01094067">
    <property type="protein sequence ID" value="MPN38685.1"/>
    <property type="molecule type" value="Genomic_DNA"/>
</dbReference>
<gene>
    <name evidence="1" type="ORF">SDC9_186210</name>
</gene>
<accession>A0A645HI46</accession>
<name>A0A645HI46_9ZZZZ</name>
<organism evidence="1">
    <name type="scientific">bioreactor metagenome</name>
    <dbReference type="NCBI Taxonomy" id="1076179"/>
    <lineage>
        <taxon>unclassified sequences</taxon>
        <taxon>metagenomes</taxon>
        <taxon>ecological metagenomes</taxon>
    </lineage>
</organism>
<evidence type="ECO:0000313" key="1">
    <source>
        <dbReference type="EMBL" id="MPN38685.1"/>
    </source>
</evidence>
<proteinExistence type="predicted"/>
<sequence length="72" mass="8500">MVKQLGQVFCRVLHSMLLRDVICRPFCRIGMVTSWQSDHKHEQQENGPAINNFDADCTDVHNDRFGKRYLHR</sequence>
<reference evidence="1" key="1">
    <citation type="submission" date="2019-08" db="EMBL/GenBank/DDBJ databases">
        <authorList>
            <person name="Kucharzyk K."/>
            <person name="Murdoch R.W."/>
            <person name="Higgins S."/>
            <person name="Loffler F."/>
        </authorList>
    </citation>
    <scope>NUCLEOTIDE SEQUENCE</scope>
</reference>
<protein>
    <submittedName>
        <fullName evidence="1">Uncharacterized protein</fullName>
    </submittedName>
</protein>